<name>A0A6I6GLI9_9BACT</name>
<gene>
    <name evidence="1" type="ORF">GLV81_06460</name>
</gene>
<keyword evidence="2" id="KW-1185">Reference proteome</keyword>
<evidence type="ECO:0000313" key="2">
    <source>
        <dbReference type="Proteomes" id="UP000426027"/>
    </source>
</evidence>
<protein>
    <submittedName>
        <fullName evidence="1">DUF3822 family protein</fullName>
    </submittedName>
</protein>
<dbReference type="KEGG" id="fls:GLV81_06460"/>
<dbReference type="Pfam" id="PF12864">
    <property type="entry name" value="DUF3822"/>
    <property type="match status" value="1"/>
</dbReference>
<dbReference type="AlphaFoldDB" id="A0A6I6GLI9"/>
<dbReference type="CDD" id="cd24013">
    <property type="entry name" value="ASKHA_ATPase_BT3980-like"/>
    <property type="match status" value="1"/>
</dbReference>
<organism evidence="1 2">
    <name type="scientific">Phnomibacter ginsenosidimutans</name>
    <dbReference type="NCBI Taxonomy" id="2676868"/>
    <lineage>
        <taxon>Bacteria</taxon>
        <taxon>Pseudomonadati</taxon>
        <taxon>Bacteroidota</taxon>
        <taxon>Chitinophagia</taxon>
        <taxon>Chitinophagales</taxon>
        <taxon>Chitinophagaceae</taxon>
        <taxon>Phnomibacter</taxon>
    </lineage>
</organism>
<evidence type="ECO:0000313" key="1">
    <source>
        <dbReference type="EMBL" id="QGW27782.1"/>
    </source>
</evidence>
<dbReference type="InterPro" id="IPR024213">
    <property type="entry name" value="DUF3822"/>
</dbReference>
<dbReference type="Proteomes" id="UP000426027">
    <property type="component" value="Chromosome"/>
</dbReference>
<dbReference type="EMBL" id="CP046566">
    <property type="protein sequence ID" value="QGW27782.1"/>
    <property type="molecule type" value="Genomic_DNA"/>
</dbReference>
<accession>A0A6I6GLI9</accession>
<dbReference type="Gene3D" id="3.30.420.260">
    <property type="match status" value="1"/>
</dbReference>
<proteinExistence type="predicted"/>
<reference evidence="1 2" key="1">
    <citation type="submission" date="2019-11" db="EMBL/GenBank/DDBJ databases">
        <authorList>
            <person name="Im W.T."/>
        </authorList>
    </citation>
    <scope>NUCLEOTIDE SEQUENCE [LARGE SCALE GENOMIC DNA]</scope>
    <source>
        <strain evidence="1 2">SB-02</strain>
    </source>
</reference>
<dbReference type="Gene3D" id="3.30.420.250">
    <property type="match status" value="1"/>
</dbReference>
<sequence length="279" mass="31393">MPCGKNFRFAAMVAKSMDIGTHALLPYEAHNRQLLLEWSPLHLHVLLFNNNTASVEALESFSGSIDDEDEWDALLGQSKLLQLHDVAVKLVAAASRFLPCPLEVLDTDRCKQELDLLLGAALWQHTSSDILQHRDMAIIWQMPELLLQRMRNHFQVMQVQHVQSMLLQRPVATGTIGQLLLAPQQCMLQLQQDGRLIFAACLPVLNADDLAYRLLQVCQQYGLNGAEVQWQCSGMIATDGDLYTSLQKYLQQFQLQTTDVSMPAEATTHYFAHLLAVLS</sequence>